<dbReference type="RefSeq" id="WP_251331615.1">
    <property type="nucleotide sequence ID" value="NZ_JANHAW010000005.1"/>
</dbReference>
<comment type="caution">
    <text evidence="1">The sequence shown here is derived from an EMBL/GenBank/DDBJ whole genome shotgun (WGS) entry which is preliminary data.</text>
</comment>
<proteinExistence type="predicted"/>
<accession>A0ABD6E0C0</accession>
<gene>
    <name evidence="1" type="ORF">ACFSAS_16270</name>
</gene>
<dbReference type="AlphaFoldDB" id="A0ABD6E0C0"/>
<evidence type="ECO:0000313" key="2">
    <source>
        <dbReference type="Proteomes" id="UP001597092"/>
    </source>
</evidence>
<dbReference type="GeneID" id="72742169"/>
<dbReference type="Proteomes" id="UP001597092">
    <property type="component" value="Unassembled WGS sequence"/>
</dbReference>
<sequence length="64" mass="6807">MCPNGGLVVCSVRTEIEAVFADGGLRFVRVEYPDSECILGTIDRNDECLAKPYICIGIAVAEGG</sequence>
<keyword evidence="2" id="KW-1185">Reference proteome</keyword>
<reference evidence="1 2" key="1">
    <citation type="journal article" date="2019" name="Int. J. Syst. Evol. Microbiol.">
        <title>The Global Catalogue of Microorganisms (GCM) 10K type strain sequencing project: providing services to taxonomists for standard genome sequencing and annotation.</title>
        <authorList>
            <consortium name="The Broad Institute Genomics Platform"/>
            <consortium name="The Broad Institute Genome Sequencing Center for Infectious Disease"/>
            <person name="Wu L."/>
            <person name="Ma J."/>
        </authorList>
    </citation>
    <scope>NUCLEOTIDE SEQUENCE [LARGE SCALE GENOMIC DNA]</scope>
    <source>
        <strain evidence="1 2">CGMCC 1.10387</strain>
    </source>
</reference>
<evidence type="ECO:0000313" key="1">
    <source>
        <dbReference type="EMBL" id="MFD1687157.1"/>
    </source>
</evidence>
<name>A0ABD6E0C0_9EURY</name>
<organism evidence="1 2">
    <name type="scientific">Halobellus litoreus</name>
    <dbReference type="NCBI Taxonomy" id="755310"/>
    <lineage>
        <taxon>Archaea</taxon>
        <taxon>Methanobacteriati</taxon>
        <taxon>Methanobacteriota</taxon>
        <taxon>Stenosarchaea group</taxon>
        <taxon>Halobacteria</taxon>
        <taxon>Halobacteriales</taxon>
        <taxon>Haloferacaceae</taxon>
        <taxon>Halobellus</taxon>
    </lineage>
</organism>
<protein>
    <submittedName>
        <fullName evidence="1">Uncharacterized protein</fullName>
    </submittedName>
</protein>
<dbReference type="EMBL" id="JBHUDP010000008">
    <property type="protein sequence ID" value="MFD1687157.1"/>
    <property type="molecule type" value="Genomic_DNA"/>
</dbReference>